<name>A0ABQ6EQS1_9VIBR</name>
<evidence type="ECO:0000256" key="4">
    <source>
        <dbReference type="ARBA" id="ARBA00022692"/>
    </source>
</evidence>
<feature type="transmembrane region" description="Helical" evidence="7">
    <location>
        <begin position="36"/>
        <end position="56"/>
    </location>
</feature>
<feature type="transmembrane region" description="Helical" evidence="7">
    <location>
        <begin position="267"/>
        <end position="285"/>
    </location>
</feature>
<reference evidence="10" key="1">
    <citation type="journal article" date="2019" name="Int. J. Syst. Evol. Microbiol.">
        <title>The Global Catalogue of Microorganisms (GCM) 10K type strain sequencing project: providing services to taxonomists for standard genome sequencing and annotation.</title>
        <authorList>
            <consortium name="The Broad Institute Genomics Platform"/>
            <consortium name="The Broad Institute Genome Sequencing Center for Infectious Disease"/>
            <person name="Wu L."/>
            <person name="Ma J."/>
        </authorList>
    </citation>
    <scope>NUCLEOTIDE SEQUENCE [LARGE SCALE GENOMIC DNA]</scope>
    <source>
        <strain evidence="10">NBRC 111146</strain>
    </source>
</reference>
<feature type="transmembrane region" description="Helical" evidence="7">
    <location>
        <begin position="162"/>
        <end position="185"/>
    </location>
</feature>
<gene>
    <name evidence="9" type="ORF">GCM10007931_23190</name>
</gene>
<keyword evidence="5 7" id="KW-1133">Transmembrane helix</keyword>
<dbReference type="EMBL" id="BSPV01000008">
    <property type="protein sequence ID" value="GLT15344.1"/>
    <property type="molecule type" value="Genomic_DNA"/>
</dbReference>
<feature type="transmembrane region" description="Helical" evidence="7">
    <location>
        <begin position="98"/>
        <end position="119"/>
    </location>
</feature>
<dbReference type="PROSITE" id="PS50928">
    <property type="entry name" value="ABC_TM1"/>
    <property type="match status" value="1"/>
</dbReference>
<feature type="transmembrane region" description="Helical" evidence="7">
    <location>
        <begin position="131"/>
        <end position="150"/>
    </location>
</feature>
<keyword evidence="10" id="KW-1185">Reference proteome</keyword>
<evidence type="ECO:0000259" key="8">
    <source>
        <dbReference type="PROSITE" id="PS50928"/>
    </source>
</evidence>
<evidence type="ECO:0000256" key="7">
    <source>
        <dbReference type="RuleBase" id="RU363032"/>
    </source>
</evidence>
<accession>A0ABQ6EQS1</accession>
<comment type="similarity">
    <text evidence="7">Belongs to the binding-protein-dependent transport system permease family.</text>
</comment>
<proteinExistence type="inferred from homology"/>
<dbReference type="SUPFAM" id="SSF161098">
    <property type="entry name" value="MetI-like"/>
    <property type="match status" value="1"/>
</dbReference>
<dbReference type="Proteomes" id="UP001157156">
    <property type="component" value="Unassembled WGS sequence"/>
</dbReference>
<dbReference type="InterPro" id="IPR035906">
    <property type="entry name" value="MetI-like_sf"/>
</dbReference>
<comment type="subcellular location">
    <subcellularLocation>
        <location evidence="1 7">Cell membrane</location>
        <topology evidence="1 7">Multi-pass membrane protein</topology>
    </subcellularLocation>
</comment>
<dbReference type="Pfam" id="PF00528">
    <property type="entry name" value="BPD_transp_1"/>
    <property type="match status" value="1"/>
</dbReference>
<dbReference type="PANTHER" id="PTHR43744:SF12">
    <property type="entry name" value="ABC TRANSPORTER PERMEASE PROTEIN MG189-RELATED"/>
    <property type="match status" value="1"/>
</dbReference>
<protein>
    <submittedName>
        <fullName evidence="9">Sugar ABC transporter permease</fullName>
    </submittedName>
</protein>
<evidence type="ECO:0000256" key="5">
    <source>
        <dbReference type="ARBA" id="ARBA00022989"/>
    </source>
</evidence>
<dbReference type="Gene3D" id="1.10.3720.10">
    <property type="entry name" value="MetI-like"/>
    <property type="match status" value="1"/>
</dbReference>
<evidence type="ECO:0000256" key="3">
    <source>
        <dbReference type="ARBA" id="ARBA00022475"/>
    </source>
</evidence>
<comment type="caution">
    <text evidence="9">The sequence shown here is derived from an EMBL/GenBank/DDBJ whole genome shotgun (WGS) entry which is preliminary data.</text>
</comment>
<keyword evidence="4 7" id="KW-0812">Transmembrane</keyword>
<evidence type="ECO:0000313" key="9">
    <source>
        <dbReference type="EMBL" id="GLT15344.1"/>
    </source>
</evidence>
<organism evidence="9 10">
    <name type="scientific">Vibrio algivorus</name>
    <dbReference type="NCBI Taxonomy" id="1667024"/>
    <lineage>
        <taxon>Bacteria</taxon>
        <taxon>Pseudomonadati</taxon>
        <taxon>Pseudomonadota</taxon>
        <taxon>Gammaproteobacteria</taxon>
        <taxon>Vibrionales</taxon>
        <taxon>Vibrionaceae</taxon>
        <taxon>Vibrio</taxon>
    </lineage>
</organism>
<keyword evidence="6 7" id="KW-0472">Membrane</keyword>
<dbReference type="CDD" id="cd06261">
    <property type="entry name" value="TM_PBP2"/>
    <property type="match status" value="1"/>
</dbReference>
<dbReference type="RefSeq" id="WP_089123701.1">
    <property type="nucleotide sequence ID" value="NZ_BSPV01000008.1"/>
</dbReference>
<sequence length="299" mass="33050">MNNITSTDTQNMVGTTVERTHKKKLLTPRNIKQGSLIGLMCLITTVILSPVVYMIFMSFRSRKEIMLEPLGLPTELHFSNYVNVISDMNYFGTVMNTIGITVTTIIAVAILSSLAAYPLARIKGKLTNTAYIFFMLGMVIPPFAALTPLYLFMRDLGLLDTYIGLVIVYTVGHLPLGVFFYTSFMKAIPKELEEAATLDGATFLKTYWYIIFPMLKPITGTLAIFVTLGVWNDVVNPLLFITSESKLTIMPAVLRFLGTYSVDPTQLFPAAVLASLPLLIVFFALSKQIVNGMTAGAVK</sequence>
<dbReference type="InterPro" id="IPR000515">
    <property type="entry name" value="MetI-like"/>
</dbReference>
<evidence type="ECO:0000256" key="6">
    <source>
        <dbReference type="ARBA" id="ARBA00023136"/>
    </source>
</evidence>
<evidence type="ECO:0000313" key="10">
    <source>
        <dbReference type="Proteomes" id="UP001157156"/>
    </source>
</evidence>
<dbReference type="PANTHER" id="PTHR43744">
    <property type="entry name" value="ABC TRANSPORTER PERMEASE PROTEIN MG189-RELATED-RELATED"/>
    <property type="match status" value="1"/>
</dbReference>
<keyword evidence="3" id="KW-1003">Cell membrane</keyword>
<keyword evidence="2 7" id="KW-0813">Transport</keyword>
<evidence type="ECO:0000256" key="1">
    <source>
        <dbReference type="ARBA" id="ARBA00004651"/>
    </source>
</evidence>
<feature type="domain" description="ABC transmembrane type-1" evidence="8">
    <location>
        <begin position="94"/>
        <end position="285"/>
    </location>
</feature>
<evidence type="ECO:0000256" key="2">
    <source>
        <dbReference type="ARBA" id="ARBA00022448"/>
    </source>
</evidence>
<feature type="transmembrane region" description="Helical" evidence="7">
    <location>
        <begin position="206"/>
        <end position="231"/>
    </location>
</feature>